<dbReference type="InterPro" id="IPR013083">
    <property type="entry name" value="Znf_RING/FYVE/PHD"/>
</dbReference>
<dbReference type="SMART" id="SM00184">
    <property type="entry name" value="RING"/>
    <property type="match status" value="1"/>
</dbReference>
<protein>
    <recommendedName>
        <fullName evidence="2">RING-type E3 ubiquitin transferase</fullName>
        <ecNumber evidence="2">2.3.2.27</ecNumber>
    </recommendedName>
</protein>
<evidence type="ECO:0000256" key="6">
    <source>
        <dbReference type="ARBA" id="ARBA00022833"/>
    </source>
</evidence>
<dbReference type="InterPro" id="IPR001841">
    <property type="entry name" value="Znf_RING"/>
</dbReference>
<dbReference type="SUPFAM" id="SSF50978">
    <property type="entry name" value="WD40 repeat-like"/>
    <property type="match status" value="1"/>
</dbReference>
<dbReference type="InterPro" id="IPR015943">
    <property type="entry name" value="WD40/YVTN_repeat-like_dom_sf"/>
</dbReference>
<organism evidence="11 12">
    <name type="scientific">Abrus precatorius</name>
    <name type="common">Indian licorice</name>
    <name type="synonym">Glycine abrus</name>
    <dbReference type="NCBI Taxonomy" id="3816"/>
    <lineage>
        <taxon>Eukaryota</taxon>
        <taxon>Viridiplantae</taxon>
        <taxon>Streptophyta</taxon>
        <taxon>Embryophyta</taxon>
        <taxon>Tracheophyta</taxon>
        <taxon>Spermatophyta</taxon>
        <taxon>Magnoliopsida</taxon>
        <taxon>eudicotyledons</taxon>
        <taxon>Gunneridae</taxon>
        <taxon>Pentapetalae</taxon>
        <taxon>rosids</taxon>
        <taxon>fabids</taxon>
        <taxon>Fabales</taxon>
        <taxon>Fabaceae</taxon>
        <taxon>Papilionoideae</taxon>
        <taxon>50 kb inversion clade</taxon>
        <taxon>NPAAA clade</taxon>
        <taxon>indigoferoid/millettioid clade</taxon>
        <taxon>Abreae</taxon>
        <taxon>Abrus</taxon>
    </lineage>
</organism>
<keyword evidence="6" id="KW-0862">Zinc</keyword>
<dbReference type="InterPro" id="IPR037381">
    <property type="entry name" value="RFWD3"/>
</dbReference>
<feature type="compositionally biased region" description="Basic and acidic residues" evidence="9">
    <location>
        <begin position="1"/>
        <end position="13"/>
    </location>
</feature>
<evidence type="ECO:0000313" key="12">
    <source>
        <dbReference type="RefSeq" id="XP_027351605.1"/>
    </source>
</evidence>
<keyword evidence="11" id="KW-1185">Reference proteome</keyword>
<proteinExistence type="predicted"/>
<dbReference type="Gene3D" id="2.130.10.10">
    <property type="entry name" value="YVTN repeat-like/Quinoprotein amine dehydrogenase"/>
    <property type="match status" value="1"/>
</dbReference>
<dbReference type="CDD" id="cd16450">
    <property type="entry name" value="mRING-C3HGC3_RFWD3"/>
    <property type="match status" value="1"/>
</dbReference>
<reference evidence="11" key="1">
    <citation type="journal article" date="2019" name="Toxins">
        <title>Detection of Abrin-Like and Prepropulchellin-Like Toxin Genes and Transcripts Using Whole Genome Sequencing and Full-Length Transcript Sequencing of Abrus precatorius.</title>
        <authorList>
            <person name="Hovde B.T."/>
            <person name="Daligault H.E."/>
            <person name="Hanschen E.R."/>
            <person name="Kunde Y.A."/>
            <person name="Johnson M.B."/>
            <person name="Starkenburg S.R."/>
            <person name="Johnson S.L."/>
        </authorList>
    </citation>
    <scope>NUCLEOTIDE SEQUENCE [LARGE SCALE GENOMIC DNA]</scope>
</reference>
<feature type="region of interest" description="Disordered" evidence="9">
    <location>
        <begin position="68"/>
        <end position="105"/>
    </location>
</feature>
<dbReference type="SUPFAM" id="SSF57850">
    <property type="entry name" value="RING/U-box"/>
    <property type="match status" value="1"/>
</dbReference>
<feature type="domain" description="RING-type" evidence="10">
    <location>
        <begin position="116"/>
        <end position="174"/>
    </location>
</feature>
<dbReference type="InterPro" id="IPR036322">
    <property type="entry name" value="WD40_repeat_dom_sf"/>
</dbReference>
<dbReference type="GO" id="GO:0061630">
    <property type="term" value="F:ubiquitin protein ligase activity"/>
    <property type="evidence" value="ECO:0007669"/>
    <property type="project" value="UniProtKB-EC"/>
</dbReference>
<evidence type="ECO:0000256" key="4">
    <source>
        <dbReference type="ARBA" id="ARBA00022723"/>
    </source>
</evidence>
<comment type="catalytic activity">
    <reaction evidence="1">
        <text>S-ubiquitinyl-[E2 ubiquitin-conjugating enzyme]-L-cysteine + [acceptor protein]-L-lysine = [E2 ubiquitin-conjugating enzyme]-L-cysteine + N(6)-ubiquitinyl-[acceptor protein]-L-lysine.</text>
        <dbReference type="EC" id="2.3.2.27"/>
    </reaction>
</comment>
<dbReference type="Pfam" id="PF23419">
    <property type="entry name" value="WD40_RFWD3"/>
    <property type="match status" value="1"/>
</dbReference>
<gene>
    <name evidence="12" type="primary">LOC113862682</name>
</gene>
<dbReference type="GO" id="GO:0008270">
    <property type="term" value="F:zinc ion binding"/>
    <property type="evidence" value="ECO:0007669"/>
    <property type="project" value="UniProtKB-KW"/>
</dbReference>
<keyword evidence="4" id="KW-0479">Metal-binding</keyword>
<dbReference type="AlphaFoldDB" id="A0A8B8L5X9"/>
<evidence type="ECO:0000256" key="8">
    <source>
        <dbReference type="PROSITE-ProRule" id="PRU00175"/>
    </source>
</evidence>
<evidence type="ECO:0000256" key="9">
    <source>
        <dbReference type="SAM" id="MobiDB-lite"/>
    </source>
</evidence>
<dbReference type="GO" id="GO:0016567">
    <property type="term" value="P:protein ubiquitination"/>
    <property type="evidence" value="ECO:0007669"/>
    <property type="project" value="InterPro"/>
</dbReference>
<dbReference type="PANTHER" id="PTHR16047">
    <property type="entry name" value="RFWD3 PROTEIN"/>
    <property type="match status" value="1"/>
</dbReference>
<comment type="subcellular location">
    <subcellularLocation>
        <location evidence="7">Nucleus</location>
        <location evidence="7">Nuclear body</location>
    </subcellularLocation>
</comment>
<dbReference type="InterPro" id="IPR056527">
    <property type="entry name" value="WD40_RFWD3"/>
</dbReference>
<dbReference type="PROSITE" id="PS50089">
    <property type="entry name" value="ZF_RING_2"/>
    <property type="match status" value="1"/>
</dbReference>
<evidence type="ECO:0000313" key="11">
    <source>
        <dbReference type="Proteomes" id="UP000694853"/>
    </source>
</evidence>
<reference evidence="12" key="2">
    <citation type="submission" date="2025-08" db="UniProtKB">
        <authorList>
            <consortium name="RefSeq"/>
        </authorList>
    </citation>
    <scope>IDENTIFICATION</scope>
    <source>
        <tissue evidence="12">Young leaves</tissue>
    </source>
</reference>
<evidence type="ECO:0000256" key="7">
    <source>
        <dbReference type="ARBA" id="ARBA00034306"/>
    </source>
</evidence>
<dbReference type="GO" id="GO:0036297">
    <property type="term" value="P:interstrand cross-link repair"/>
    <property type="evidence" value="ECO:0007669"/>
    <property type="project" value="InterPro"/>
</dbReference>
<dbReference type="GeneID" id="113862682"/>
<dbReference type="EC" id="2.3.2.27" evidence="2"/>
<name>A0A8B8L5X9_ABRPR</name>
<evidence type="ECO:0000256" key="1">
    <source>
        <dbReference type="ARBA" id="ARBA00000900"/>
    </source>
</evidence>
<dbReference type="GO" id="GO:0016604">
    <property type="term" value="C:nuclear body"/>
    <property type="evidence" value="ECO:0007669"/>
    <property type="project" value="UniProtKB-SubCell"/>
</dbReference>
<dbReference type="RefSeq" id="XP_027351605.1">
    <property type="nucleotide sequence ID" value="XM_027495804.1"/>
</dbReference>
<dbReference type="PANTHER" id="PTHR16047:SF13">
    <property type="entry name" value="E3 UBIQUITIN-PROTEIN LIGASE RFWD3"/>
    <property type="match status" value="1"/>
</dbReference>
<keyword evidence="5 8" id="KW-0863">Zinc-finger</keyword>
<feature type="compositionally biased region" description="Low complexity" evidence="9">
    <location>
        <begin position="87"/>
        <end position="103"/>
    </location>
</feature>
<accession>A0A8B8L5X9</accession>
<keyword evidence="3" id="KW-0853">WD repeat</keyword>
<dbReference type="Pfam" id="PF13445">
    <property type="entry name" value="zf-RING_UBOX"/>
    <property type="match status" value="1"/>
</dbReference>
<dbReference type="KEGG" id="aprc:113862682"/>
<dbReference type="InterPro" id="IPR027370">
    <property type="entry name" value="Znf-RING_euk"/>
</dbReference>
<evidence type="ECO:0000256" key="5">
    <source>
        <dbReference type="ARBA" id="ARBA00022771"/>
    </source>
</evidence>
<evidence type="ECO:0000259" key="10">
    <source>
        <dbReference type="PROSITE" id="PS50089"/>
    </source>
</evidence>
<dbReference type="Proteomes" id="UP000694853">
    <property type="component" value="Unplaced"/>
</dbReference>
<sequence length="633" mass="70559">MENPSELHHHDENDIAAAEYGVADEEENDDEEDEDEDDEEYVPAAWSSRVSHYASHSPITNEVIVIADESQNSVEEERNKRRRTEGGEASCSFASGSSDGSQGNEWNRTDIDGLICPICMDVWTNDGEHHIWFYFKPLTLNYSVCLPCGHIYGMSCINKWLQQRRNSGKCPQCNRKCSLNDVRKLYASRVVAVDEESQKRIRGLEAKCVALESEGSDWHKKEARWQKTEAALRAQVQKLTERNTYLEQLLLDMQSRQSDLINGNGNSQWRCESEHNFGPNHHGGGSFRNFELQKVFHLDGARVFDMDISNQILLVAQKPKAIGGIHLLTKMSLISPFEMQDILLPSGTNGVKDLHISPSNSGLALYASFGKKLSVVSLDSSNPVINYDLQDPAWSCSWDLNSSHYIYAGLQNGSVLVFDMRQTAGPMKCLVGLTNNPVHTVQSLAQTSGFPSGVKTILSASAIGICQWNVDSEERPLMVPETDNQGVCISLAYCPSSDDIVGSYRPKFDMSMDVPLSQPSPTPYTTGQVVQGSHVLFNGMGSHRFQKVGSSYANVNKIRLPKCVIIDIENQSRFFASGDEVTCDLVLHELPSFRVLQQFKMPAQARDLRYSPSRGILGCLSENTLQLFKAKLS</sequence>
<feature type="compositionally biased region" description="Acidic residues" evidence="9">
    <location>
        <begin position="22"/>
        <end position="41"/>
    </location>
</feature>
<dbReference type="Gene3D" id="3.30.40.10">
    <property type="entry name" value="Zinc/RING finger domain, C3HC4 (zinc finger)"/>
    <property type="match status" value="1"/>
</dbReference>
<dbReference type="OrthoDB" id="5600418at2759"/>
<evidence type="ECO:0000256" key="2">
    <source>
        <dbReference type="ARBA" id="ARBA00012483"/>
    </source>
</evidence>
<evidence type="ECO:0000256" key="3">
    <source>
        <dbReference type="ARBA" id="ARBA00022574"/>
    </source>
</evidence>
<feature type="region of interest" description="Disordered" evidence="9">
    <location>
        <begin position="1"/>
        <end position="52"/>
    </location>
</feature>